<dbReference type="AlphaFoldDB" id="A0AAN6S653"/>
<protein>
    <submittedName>
        <fullName evidence="1">Uncharacterized protein</fullName>
    </submittedName>
</protein>
<comment type="caution">
    <text evidence="1">The sequence shown here is derived from an EMBL/GenBank/DDBJ whole genome shotgun (WGS) entry which is preliminary data.</text>
</comment>
<accession>A0AAN6S653</accession>
<organism evidence="1 2">
    <name type="scientific">Diplogelasinospora grovesii</name>
    <dbReference type="NCBI Taxonomy" id="303347"/>
    <lineage>
        <taxon>Eukaryota</taxon>
        <taxon>Fungi</taxon>
        <taxon>Dikarya</taxon>
        <taxon>Ascomycota</taxon>
        <taxon>Pezizomycotina</taxon>
        <taxon>Sordariomycetes</taxon>
        <taxon>Sordariomycetidae</taxon>
        <taxon>Sordariales</taxon>
        <taxon>Diplogelasinosporaceae</taxon>
        <taxon>Diplogelasinospora</taxon>
    </lineage>
</organism>
<gene>
    <name evidence="1" type="ORF">QBC46DRAFT_426428</name>
</gene>
<evidence type="ECO:0000313" key="1">
    <source>
        <dbReference type="EMBL" id="KAK3942542.1"/>
    </source>
</evidence>
<proteinExistence type="predicted"/>
<reference evidence="2" key="1">
    <citation type="journal article" date="2023" name="Mol. Phylogenet. Evol.">
        <title>Genome-scale phylogeny and comparative genomics of the fungal order Sordariales.</title>
        <authorList>
            <person name="Hensen N."/>
            <person name="Bonometti L."/>
            <person name="Westerberg I."/>
            <person name="Brannstrom I.O."/>
            <person name="Guillou S."/>
            <person name="Cros-Aarteil S."/>
            <person name="Calhoun S."/>
            <person name="Haridas S."/>
            <person name="Kuo A."/>
            <person name="Mondo S."/>
            <person name="Pangilinan J."/>
            <person name="Riley R."/>
            <person name="LaButti K."/>
            <person name="Andreopoulos B."/>
            <person name="Lipzen A."/>
            <person name="Chen C."/>
            <person name="Yan M."/>
            <person name="Daum C."/>
            <person name="Ng V."/>
            <person name="Clum A."/>
            <person name="Steindorff A."/>
            <person name="Ohm R.A."/>
            <person name="Martin F."/>
            <person name="Silar P."/>
            <person name="Natvig D.O."/>
            <person name="Lalanne C."/>
            <person name="Gautier V."/>
            <person name="Ament-Velasquez S.L."/>
            <person name="Kruys A."/>
            <person name="Hutchinson M.I."/>
            <person name="Powell A.J."/>
            <person name="Barry K."/>
            <person name="Miller A.N."/>
            <person name="Grigoriev I.V."/>
            <person name="Debuchy R."/>
            <person name="Gladieux P."/>
            <person name="Hiltunen Thoren M."/>
            <person name="Johannesson H."/>
        </authorList>
    </citation>
    <scope>NUCLEOTIDE SEQUENCE [LARGE SCALE GENOMIC DNA]</scope>
    <source>
        <strain evidence="2">CBS 340.73</strain>
    </source>
</reference>
<name>A0AAN6S653_9PEZI</name>
<evidence type="ECO:0000313" key="2">
    <source>
        <dbReference type="Proteomes" id="UP001303473"/>
    </source>
</evidence>
<sequence length="124" mass="13217">MASATAASDPPAGTFVLQDNANFFLSVDANGVVGTSDQAFNWNVSPGKTEGSVYLQDASGLNWLFDSGTAYTLVVKGDRDRNAEWTGFSTTELSQVLNVATKRALGIPYNTGNATWIFQSADQK</sequence>
<dbReference type="Proteomes" id="UP001303473">
    <property type="component" value="Unassembled WGS sequence"/>
</dbReference>
<keyword evidence="2" id="KW-1185">Reference proteome</keyword>
<dbReference type="EMBL" id="MU853773">
    <property type="protein sequence ID" value="KAK3942542.1"/>
    <property type="molecule type" value="Genomic_DNA"/>
</dbReference>